<dbReference type="EMBL" id="JADJNC010000006">
    <property type="protein sequence ID" value="MBK7422329.1"/>
    <property type="molecule type" value="Genomic_DNA"/>
</dbReference>
<dbReference type="AlphaFoldDB" id="A0A9D7IGV4"/>
<dbReference type="Proteomes" id="UP000886602">
    <property type="component" value="Unassembled WGS sequence"/>
</dbReference>
<dbReference type="InterPro" id="IPR025427">
    <property type="entry name" value="DUF4160"/>
</dbReference>
<evidence type="ECO:0000313" key="1">
    <source>
        <dbReference type="EMBL" id="MBK7422329.1"/>
    </source>
</evidence>
<name>A0A9D7IGV4_9RHOO</name>
<evidence type="ECO:0000313" key="2">
    <source>
        <dbReference type="Proteomes" id="UP000886602"/>
    </source>
</evidence>
<sequence>MNTIYRSGKLKISVYADHAPPHFHVRTPEGDSTVDLQALKVIAGRANRKLLAEAIAWALDNRELLWHEWRKLNGD</sequence>
<comment type="caution">
    <text evidence="1">The sequence shown here is derived from an EMBL/GenBank/DDBJ whole genome shotgun (WGS) entry which is preliminary data.</text>
</comment>
<proteinExistence type="predicted"/>
<accession>A0A9D7IGV4</accession>
<dbReference type="Pfam" id="PF13711">
    <property type="entry name" value="DUF4160"/>
    <property type="match status" value="1"/>
</dbReference>
<organism evidence="1 2">
    <name type="scientific">Candidatus Propionivibrio dominans</name>
    <dbReference type="NCBI Taxonomy" id="2954373"/>
    <lineage>
        <taxon>Bacteria</taxon>
        <taxon>Pseudomonadati</taxon>
        <taxon>Pseudomonadota</taxon>
        <taxon>Betaproteobacteria</taxon>
        <taxon>Rhodocyclales</taxon>
        <taxon>Rhodocyclaceae</taxon>
        <taxon>Propionivibrio</taxon>
    </lineage>
</organism>
<gene>
    <name evidence="1" type="ORF">IPJ48_04105</name>
</gene>
<protein>
    <submittedName>
        <fullName evidence="1">DUF4160 domain-containing protein</fullName>
    </submittedName>
</protein>
<reference evidence="1" key="1">
    <citation type="submission" date="2020-10" db="EMBL/GenBank/DDBJ databases">
        <title>Connecting structure to function with the recovery of over 1000 high-quality activated sludge metagenome-assembled genomes encoding full-length rRNA genes using long-read sequencing.</title>
        <authorList>
            <person name="Singleton C.M."/>
            <person name="Petriglieri F."/>
            <person name="Kristensen J.M."/>
            <person name="Kirkegaard R.H."/>
            <person name="Michaelsen T.Y."/>
            <person name="Andersen M.H."/>
            <person name="Karst S.M."/>
            <person name="Dueholm M.S."/>
            <person name="Nielsen P.H."/>
            <person name="Albertsen M."/>
        </authorList>
    </citation>
    <scope>NUCLEOTIDE SEQUENCE</scope>
    <source>
        <strain evidence="1">EsbW_18-Q3-R4-48_MAXAC.044</strain>
    </source>
</reference>